<dbReference type="AlphaFoldDB" id="A0A2D3WBC4"/>
<feature type="non-terminal residue" evidence="2">
    <location>
        <position position="1"/>
    </location>
</feature>
<dbReference type="GO" id="GO:0016881">
    <property type="term" value="F:acid-amino acid ligase activity"/>
    <property type="evidence" value="ECO:0007669"/>
    <property type="project" value="InterPro"/>
</dbReference>
<dbReference type="PANTHER" id="PTHR43445:SF3">
    <property type="entry name" value="UDP-N-ACETYLMURAMATE--L-ALANINE LIGASE"/>
    <property type="match status" value="1"/>
</dbReference>
<dbReference type="EMBL" id="DLUG01000141">
    <property type="protein sequence ID" value="DAB36380.1"/>
    <property type="molecule type" value="Genomic_DNA"/>
</dbReference>
<sequence length="244" mass="27751">RFLQSATIRVINAEDPFLATLEEMDAIRLYPSRDIQAIETTMHEGEPYTSFVLKDLGRFEVWGIGAHMALDASLAILASLVEEDVEIVREKLKRYKGIKKRFDIIAKEDHFALIDDYGHHPTEIKATLASAKTYAHLTGLKTITAIWQPHKYSRTIDNLESFVQCFEGVDKLVILPVWKAGEKEVFIDFEKAFARYAPVFAPRVHRKDAAIEIFPNEEGYERFDEGVVISFGAGDITYQLRGVV</sequence>
<proteinExistence type="predicted"/>
<dbReference type="InterPro" id="IPR050061">
    <property type="entry name" value="MurCDEF_pg_biosynth"/>
</dbReference>
<dbReference type="SUPFAM" id="SSF53244">
    <property type="entry name" value="MurD-like peptide ligases, peptide-binding domain"/>
    <property type="match status" value="1"/>
</dbReference>
<protein>
    <submittedName>
        <fullName evidence="2">UDP-N-acetylmuramate--L-alanine ligase</fullName>
    </submittedName>
</protein>
<reference evidence="2 3" key="1">
    <citation type="journal article" date="2017" name="Front. Microbiol.">
        <title>Comparative Genomic Analysis of the Class Epsilonproteobacteria and Proposed Reclassification to Epsilonbacteraeota (phyl. nov.).</title>
        <authorList>
            <person name="Waite D.W."/>
            <person name="Vanwonterghem I."/>
            <person name="Rinke C."/>
            <person name="Parks D.H."/>
            <person name="Zhang Y."/>
            <person name="Takai K."/>
            <person name="Sievert S.M."/>
            <person name="Simon J."/>
            <person name="Campbell B.J."/>
            <person name="Hanson T.E."/>
            <person name="Woyke T."/>
            <person name="Klotz M.G."/>
            <person name="Hugenholtz P."/>
        </authorList>
    </citation>
    <scope>NUCLEOTIDE SEQUENCE [LARGE SCALE GENOMIC DNA]</scope>
    <source>
        <strain evidence="2">UBA11420</strain>
    </source>
</reference>
<accession>A0A2D3WBC4</accession>
<gene>
    <name evidence="2" type="ORF">CFH80_05210</name>
</gene>
<organism evidence="2 3">
    <name type="scientific">Sulfurospirillum cavolei</name>
    <dbReference type="NCBI Taxonomy" id="366522"/>
    <lineage>
        <taxon>Bacteria</taxon>
        <taxon>Pseudomonadati</taxon>
        <taxon>Campylobacterota</taxon>
        <taxon>Epsilonproteobacteria</taxon>
        <taxon>Campylobacterales</taxon>
        <taxon>Sulfurospirillaceae</taxon>
        <taxon>Sulfurospirillum</taxon>
    </lineage>
</organism>
<feature type="domain" description="Mur ligase C-terminal" evidence="1">
    <location>
        <begin position="101"/>
        <end position="183"/>
    </location>
</feature>
<dbReference type="Gene3D" id="3.90.190.20">
    <property type="entry name" value="Mur ligase, C-terminal domain"/>
    <property type="match status" value="1"/>
</dbReference>
<dbReference type="Proteomes" id="UP000231638">
    <property type="component" value="Unassembled WGS sequence"/>
</dbReference>
<evidence type="ECO:0000259" key="1">
    <source>
        <dbReference type="Pfam" id="PF02875"/>
    </source>
</evidence>
<keyword evidence="2" id="KW-0436">Ligase</keyword>
<dbReference type="PANTHER" id="PTHR43445">
    <property type="entry name" value="UDP-N-ACETYLMURAMATE--L-ALANINE LIGASE-RELATED"/>
    <property type="match status" value="1"/>
</dbReference>
<dbReference type="InterPro" id="IPR004101">
    <property type="entry name" value="Mur_ligase_C"/>
</dbReference>
<evidence type="ECO:0000313" key="3">
    <source>
        <dbReference type="Proteomes" id="UP000231638"/>
    </source>
</evidence>
<dbReference type="InterPro" id="IPR036615">
    <property type="entry name" value="Mur_ligase_C_dom_sf"/>
</dbReference>
<dbReference type="STRING" id="366522.GCA_001548055_02198"/>
<dbReference type="Pfam" id="PF02875">
    <property type="entry name" value="Mur_ligase_C"/>
    <property type="match status" value="1"/>
</dbReference>
<evidence type="ECO:0000313" key="2">
    <source>
        <dbReference type="EMBL" id="DAB36380.1"/>
    </source>
</evidence>
<comment type="caution">
    <text evidence="2">The sequence shown here is derived from an EMBL/GenBank/DDBJ whole genome shotgun (WGS) entry which is preliminary data.</text>
</comment>
<name>A0A2D3WBC4_9BACT</name>